<dbReference type="EMBL" id="MU004333">
    <property type="protein sequence ID" value="KAF2656746.1"/>
    <property type="molecule type" value="Genomic_DNA"/>
</dbReference>
<evidence type="ECO:0000313" key="2">
    <source>
        <dbReference type="Proteomes" id="UP000799324"/>
    </source>
</evidence>
<accession>A0A6A6TAB1</accession>
<gene>
    <name evidence="1" type="ORF">K491DRAFT_368628</name>
</gene>
<protein>
    <submittedName>
        <fullName evidence="1">Uncharacterized protein</fullName>
    </submittedName>
</protein>
<reference evidence="1" key="1">
    <citation type="journal article" date="2020" name="Stud. Mycol.">
        <title>101 Dothideomycetes genomes: a test case for predicting lifestyles and emergence of pathogens.</title>
        <authorList>
            <person name="Haridas S."/>
            <person name="Albert R."/>
            <person name="Binder M."/>
            <person name="Bloem J."/>
            <person name="Labutti K."/>
            <person name="Salamov A."/>
            <person name="Andreopoulos B."/>
            <person name="Baker S."/>
            <person name="Barry K."/>
            <person name="Bills G."/>
            <person name="Bluhm B."/>
            <person name="Cannon C."/>
            <person name="Castanera R."/>
            <person name="Culley D."/>
            <person name="Daum C."/>
            <person name="Ezra D."/>
            <person name="Gonzalez J."/>
            <person name="Henrissat B."/>
            <person name="Kuo A."/>
            <person name="Liang C."/>
            <person name="Lipzen A."/>
            <person name="Lutzoni F."/>
            <person name="Magnuson J."/>
            <person name="Mondo S."/>
            <person name="Nolan M."/>
            <person name="Ohm R."/>
            <person name="Pangilinan J."/>
            <person name="Park H.-J."/>
            <person name="Ramirez L."/>
            <person name="Alfaro M."/>
            <person name="Sun H."/>
            <person name="Tritt A."/>
            <person name="Yoshinaga Y."/>
            <person name="Zwiers L.-H."/>
            <person name="Turgeon B."/>
            <person name="Goodwin S."/>
            <person name="Spatafora J."/>
            <person name="Crous P."/>
            <person name="Grigoriev I."/>
        </authorList>
    </citation>
    <scope>NUCLEOTIDE SEQUENCE</scope>
    <source>
        <strain evidence="1">CBS 122681</strain>
    </source>
</reference>
<name>A0A6A6TAB1_9PLEO</name>
<keyword evidence="2" id="KW-1185">Reference proteome</keyword>
<dbReference type="AlphaFoldDB" id="A0A6A6TAB1"/>
<proteinExistence type="predicted"/>
<sequence>MKMDQLIPPDPEEFFQDGLELMEGTTSPTEPTCVYPTCQTTSVRVWQIKKCHRKLEMLYRFALSPDGSADDIHKGCLLHYFTRLPAHDSCPECNVVHVQRMPLPMKMIAERHGVEVEAETLSEPIVEFGRTHHTEEEIHKTERELMVAIVESCLSWEIKYAKEDRRPEYRRALSQIFHKMNEVALPHSKYLICDKAHEQAQWHAGIAKYVVDRLKELHLASFNTREFCALQEECDFLHANAEEELDSHYAQLWYDSQQSS</sequence>
<organism evidence="1 2">
    <name type="scientific">Lophiostoma macrostomum CBS 122681</name>
    <dbReference type="NCBI Taxonomy" id="1314788"/>
    <lineage>
        <taxon>Eukaryota</taxon>
        <taxon>Fungi</taxon>
        <taxon>Dikarya</taxon>
        <taxon>Ascomycota</taxon>
        <taxon>Pezizomycotina</taxon>
        <taxon>Dothideomycetes</taxon>
        <taxon>Pleosporomycetidae</taxon>
        <taxon>Pleosporales</taxon>
        <taxon>Lophiostomataceae</taxon>
        <taxon>Lophiostoma</taxon>
    </lineage>
</organism>
<dbReference type="Proteomes" id="UP000799324">
    <property type="component" value="Unassembled WGS sequence"/>
</dbReference>
<evidence type="ECO:0000313" key="1">
    <source>
        <dbReference type="EMBL" id="KAF2656746.1"/>
    </source>
</evidence>